<organism evidence="1">
    <name type="scientific">Acidithiobacillus ferrivorans</name>
    <dbReference type="NCBI Taxonomy" id="160808"/>
    <lineage>
        <taxon>Bacteria</taxon>
        <taxon>Pseudomonadati</taxon>
        <taxon>Pseudomonadota</taxon>
        <taxon>Acidithiobacillia</taxon>
        <taxon>Acidithiobacillales</taxon>
        <taxon>Acidithiobacillaceae</taxon>
        <taxon>Acidithiobacillus</taxon>
    </lineage>
</organism>
<name>A0A060UUT5_9PROT</name>
<dbReference type="EMBL" id="LT841305">
    <property type="protein sequence ID" value="SMH64792.1"/>
    <property type="molecule type" value="Genomic_DNA"/>
</dbReference>
<gene>
    <name evidence="2" type="ORF">AFERRI_10826</name>
    <name evidence="1" type="ORF">AFERRI_80030</name>
</gene>
<dbReference type="Proteomes" id="UP000193925">
    <property type="component" value="Chromosome AFERRI"/>
</dbReference>
<dbReference type="RefSeq" id="WP_035195496.1">
    <property type="nucleotide sequence ID" value="NZ_CCCS020000078.1"/>
</dbReference>
<sequence>MDTVTLAKAVSLRLEALEDTVITLVTAVADAQGRLNSPDILRVKEAIRDARYEFSQQISLD</sequence>
<proteinExistence type="predicted"/>
<reference evidence="2 3" key="3">
    <citation type="submission" date="2017-03" db="EMBL/GenBank/DDBJ databases">
        <authorList>
            <person name="Regsiter A."/>
            <person name="William W."/>
        </authorList>
    </citation>
    <scope>NUCLEOTIDE SEQUENCE [LARGE SCALE GENOMIC DNA]</scope>
    <source>
        <strain evidence="2">PRJEB5721</strain>
    </source>
</reference>
<reference evidence="1" key="2">
    <citation type="submission" date="2014-07" db="EMBL/GenBank/DDBJ databases">
        <title>Initial genome analysis of the psychrotolerant acidophile Acidithiobacillus ferrivorans CF27: insights into iron and sulfur oxidation pathways and into biofilm formation.</title>
        <authorList>
            <person name="Talla E."/>
            <person name="Hedrich S."/>
            <person name="Mangenot S."/>
            <person name="Ji B."/>
            <person name="Johnson D.B."/>
            <person name="Barbe V."/>
            <person name="Bonnefoy V."/>
        </authorList>
    </citation>
    <scope>NUCLEOTIDE SEQUENCE [LARGE SCALE GENOMIC DNA]</scope>
    <source>
        <strain evidence="1">CF27</strain>
    </source>
</reference>
<keyword evidence="3" id="KW-1185">Reference proteome</keyword>
<evidence type="ECO:0000313" key="3">
    <source>
        <dbReference type="Proteomes" id="UP000193925"/>
    </source>
</evidence>
<dbReference type="EMBL" id="CCCS020000078">
    <property type="protein sequence ID" value="CDQ12081.1"/>
    <property type="molecule type" value="Genomic_DNA"/>
</dbReference>
<protein>
    <submittedName>
        <fullName evidence="1">Uncharacterized protein</fullName>
    </submittedName>
</protein>
<accession>A0A060UUT5</accession>
<dbReference type="AlphaFoldDB" id="A0A060UUT5"/>
<reference evidence="1" key="1">
    <citation type="submission" date="2014-03" db="EMBL/GenBank/DDBJ databases">
        <authorList>
            <person name="Genoscope - CEA"/>
        </authorList>
    </citation>
    <scope>NUCLEOTIDE SEQUENCE [LARGE SCALE GENOMIC DNA]</scope>
    <source>
        <strain evidence="1">CF27</strain>
    </source>
</reference>
<evidence type="ECO:0000313" key="1">
    <source>
        <dbReference type="EMBL" id="CDQ12081.1"/>
    </source>
</evidence>
<evidence type="ECO:0000313" key="2">
    <source>
        <dbReference type="EMBL" id="SMH64792.1"/>
    </source>
</evidence>